<dbReference type="InterPro" id="IPR019646">
    <property type="entry name" value="Aminoglyc_AdlTrfase"/>
</dbReference>
<dbReference type="AlphaFoldDB" id="A0A172TAV5"/>
<dbReference type="KEGG" id="dpu:SU48_10510"/>
<dbReference type="RefSeq" id="WP_064015212.1">
    <property type="nucleotide sequence ID" value="NZ_CP011387.1"/>
</dbReference>
<keyword evidence="2" id="KW-1185">Reference proteome</keyword>
<accession>A0A172TAV5</accession>
<dbReference type="OrthoDB" id="9800567at2"/>
<dbReference type="STRING" id="1182568.SU48_10510"/>
<organism evidence="1 2">
    <name type="scientific">Deinococcus puniceus</name>
    <dbReference type="NCBI Taxonomy" id="1182568"/>
    <lineage>
        <taxon>Bacteria</taxon>
        <taxon>Thermotogati</taxon>
        <taxon>Deinococcota</taxon>
        <taxon>Deinococci</taxon>
        <taxon>Deinococcales</taxon>
        <taxon>Deinococcaceae</taxon>
        <taxon>Deinococcus</taxon>
    </lineage>
</organism>
<gene>
    <name evidence="1" type="ORF">SU48_10510</name>
</gene>
<protein>
    <submittedName>
        <fullName evidence="1">Uncharacterized protein</fullName>
    </submittedName>
</protein>
<dbReference type="Proteomes" id="UP000077363">
    <property type="component" value="Chromosome"/>
</dbReference>
<dbReference type="Pfam" id="PF10706">
    <property type="entry name" value="Aminoglyc_resit"/>
    <property type="match status" value="1"/>
</dbReference>
<evidence type="ECO:0000313" key="2">
    <source>
        <dbReference type="Proteomes" id="UP000077363"/>
    </source>
</evidence>
<dbReference type="EMBL" id="CP011387">
    <property type="protein sequence ID" value="ANE44131.1"/>
    <property type="molecule type" value="Genomic_DNA"/>
</dbReference>
<proteinExistence type="predicted"/>
<dbReference type="InterPro" id="IPR043519">
    <property type="entry name" value="NT_sf"/>
</dbReference>
<evidence type="ECO:0000313" key="1">
    <source>
        <dbReference type="EMBL" id="ANE44131.1"/>
    </source>
</evidence>
<dbReference type="PATRIC" id="fig|1182568.3.peg.2184"/>
<name>A0A172TAV5_9DEIO</name>
<sequence length="341" mass="36958">MDSLPHAIQSLTDALGSALERGRTTGIFALSLSGPGSMPVLADLDRPELHLDLLPGTPAEAPLLALGYIRQPGGTFLHPGGWRVVVAEEGTAWATDQAVLRDLLLTVPDTAQRYRAAFTQAGRTHADALLLPAAYAHHAQTVGFAPALFAAQTLAPLNLPWMLAGGWALDAWHGTVTRPHEDVDVTVPRHRQDEVRDALAAAGWRLDACRGGAYHAWTAPIVAPDFQVHARHRGLPHAQLLDVMLTDVNDAGDELWLYRRDPRVTLPMGQARLVGAHGLPHLAPEAVLLFKSRTAGRDPRGKDQRDFARTLPTLKAEARAWLEDALRLTSPGHEWLAMLGS</sequence>
<dbReference type="SUPFAM" id="SSF81301">
    <property type="entry name" value="Nucleotidyltransferase"/>
    <property type="match status" value="1"/>
</dbReference>
<reference evidence="1 2" key="1">
    <citation type="submission" date="2015-01" db="EMBL/GenBank/DDBJ databases">
        <title>Deinococcus puniceus/DY1/ whole genome sequencing.</title>
        <authorList>
            <person name="Kim M.K."/>
            <person name="Srinivasan S."/>
            <person name="Lee J.-J."/>
        </authorList>
    </citation>
    <scope>NUCLEOTIDE SEQUENCE [LARGE SCALE GENOMIC DNA]</scope>
    <source>
        <strain evidence="1 2">DY1</strain>
    </source>
</reference>
<dbReference type="Gene3D" id="3.30.460.40">
    <property type="match status" value="1"/>
</dbReference>